<gene>
    <name evidence="2" type="ORF">ACFSW8_17615</name>
</gene>
<proteinExistence type="predicted"/>
<sequence>MKKPLLTVCIIALSCFAGCTALSIGGCATILGVAVFQSANQPEYANAETLTQTYGDDFENIHTALSQEVSLKFEDQKVPLHEDVLAIITEVNGRDVDIYKQLTDAELGSYSISFNAGTGTLRTSTHSHECLIYQMEVNQHDYYICLRDTFKKEIQE</sequence>
<accession>A0ABW4ZFV7</accession>
<dbReference type="PROSITE" id="PS51257">
    <property type="entry name" value="PROKAR_LIPOPROTEIN"/>
    <property type="match status" value="1"/>
</dbReference>
<organism evidence="2 3">
    <name type="scientific">Rubritalea tangerina</name>
    <dbReference type="NCBI Taxonomy" id="430798"/>
    <lineage>
        <taxon>Bacteria</taxon>
        <taxon>Pseudomonadati</taxon>
        <taxon>Verrucomicrobiota</taxon>
        <taxon>Verrucomicrobiia</taxon>
        <taxon>Verrucomicrobiales</taxon>
        <taxon>Rubritaleaceae</taxon>
        <taxon>Rubritalea</taxon>
    </lineage>
</organism>
<keyword evidence="3" id="KW-1185">Reference proteome</keyword>
<evidence type="ECO:0000256" key="1">
    <source>
        <dbReference type="SAM" id="SignalP"/>
    </source>
</evidence>
<feature type="chain" id="PRO_5045615662" description="Lipoprotein" evidence="1">
    <location>
        <begin position="18"/>
        <end position="156"/>
    </location>
</feature>
<feature type="signal peptide" evidence="1">
    <location>
        <begin position="1"/>
        <end position="17"/>
    </location>
</feature>
<dbReference type="EMBL" id="JBHUJB010000089">
    <property type="protein sequence ID" value="MFD2160727.1"/>
    <property type="molecule type" value="Genomic_DNA"/>
</dbReference>
<reference evidence="3" key="1">
    <citation type="journal article" date="2019" name="Int. J. Syst. Evol. Microbiol.">
        <title>The Global Catalogue of Microorganisms (GCM) 10K type strain sequencing project: providing services to taxonomists for standard genome sequencing and annotation.</title>
        <authorList>
            <consortium name="The Broad Institute Genomics Platform"/>
            <consortium name="The Broad Institute Genome Sequencing Center for Infectious Disease"/>
            <person name="Wu L."/>
            <person name="Ma J."/>
        </authorList>
    </citation>
    <scope>NUCLEOTIDE SEQUENCE [LARGE SCALE GENOMIC DNA]</scope>
    <source>
        <strain evidence="3">CCUG 57942</strain>
    </source>
</reference>
<keyword evidence="1" id="KW-0732">Signal</keyword>
<protein>
    <recommendedName>
        <fullName evidence="4">Lipoprotein</fullName>
    </recommendedName>
</protein>
<evidence type="ECO:0008006" key="4">
    <source>
        <dbReference type="Google" id="ProtNLM"/>
    </source>
</evidence>
<dbReference type="Proteomes" id="UP001597389">
    <property type="component" value="Unassembled WGS sequence"/>
</dbReference>
<evidence type="ECO:0000313" key="2">
    <source>
        <dbReference type="EMBL" id="MFD2160727.1"/>
    </source>
</evidence>
<comment type="caution">
    <text evidence="2">The sequence shown here is derived from an EMBL/GenBank/DDBJ whole genome shotgun (WGS) entry which is preliminary data.</text>
</comment>
<name>A0ABW4ZFV7_9BACT</name>
<evidence type="ECO:0000313" key="3">
    <source>
        <dbReference type="Proteomes" id="UP001597389"/>
    </source>
</evidence>
<dbReference type="RefSeq" id="WP_377178907.1">
    <property type="nucleotide sequence ID" value="NZ_JBHUJB010000089.1"/>
</dbReference>